<evidence type="ECO:0000313" key="4">
    <source>
        <dbReference type="Proteomes" id="UP001054945"/>
    </source>
</evidence>
<feature type="chain" id="PRO_5043685838" evidence="2">
    <location>
        <begin position="25"/>
        <end position="144"/>
    </location>
</feature>
<proteinExistence type="predicted"/>
<evidence type="ECO:0000313" key="3">
    <source>
        <dbReference type="EMBL" id="GIY06207.1"/>
    </source>
</evidence>
<accession>A0AAV4QD39</accession>
<dbReference type="Proteomes" id="UP001054945">
    <property type="component" value="Unassembled WGS sequence"/>
</dbReference>
<keyword evidence="4" id="KW-1185">Reference proteome</keyword>
<dbReference type="EMBL" id="BPLR01005937">
    <property type="protein sequence ID" value="GIY06207.1"/>
    <property type="molecule type" value="Genomic_DNA"/>
</dbReference>
<sequence>MCVSDKVLFTVFVPLLCLYLPAEPFCSCVPYLYIHRESEREEREIVGWYVVKATAEESSGLLIISGVYLDLFLEESAVAPDSRRMFLISSAHFFCSPHPPTLLHALPTRRTFHSLHSANLDGPSSLRNNLPTHNPCGSGHCQGG</sequence>
<name>A0AAV4QD39_CAEEX</name>
<feature type="signal peptide" evidence="2">
    <location>
        <begin position="1"/>
        <end position="24"/>
    </location>
</feature>
<keyword evidence="2" id="KW-0732">Signal</keyword>
<evidence type="ECO:0000256" key="2">
    <source>
        <dbReference type="SAM" id="SignalP"/>
    </source>
</evidence>
<reference evidence="3 4" key="1">
    <citation type="submission" date="2021-06" db="EMBL/GenBank/DDBJ databases">
        <title>Caerostris extrusa draft genome.</title>
        <authorList>
            <person name="Kono N."/>
            <person name="Arakawa K."/>
        </authorList>
    </citation>
    <scope>NUCLEOTIDE SEQUENCE [LARGE SCALE GENOMIC DNA]</scope>
</reference>
<evidence type="ECO:0000256" key="1">
    <source>
        <dbReference type="SAM" id="MobiDB-lite"/>
    </source>
</evidence>
<gene>
    <name evidence="3" type="ORF">CEXT_41021</name>
</gene>
<comment type="caution">
    <text evidence="3">The sequence shown here is derived from an EMBL/GenBank/DDBJ whole genome shotgun (WGS) entry which is preliminary data.</text>
</comment>
<protein>
    <submittedName>
        <fullName evidence="3">Uncharacterized protein</fullName>
    </submittedName>
</protein>
<feature type="region of interest" description="Disordered" evidence="1">
    <location>
        <begin position="123"/>
        <end position="144"/>
    </location>
</feature>
<organism evidence="3 4">
    <name type="scientific">Caerostris extrusa</name>
    <name type="common">Bark spider</name>
    <name type="synonym">Caerostris bankana</name>
    <dbReference type="NCBI Taxonomy" id="172846"/>
    <lineage>
        <taxon>Eukaryota</taxon>
        <taxon>Metazoa</taxon>
        <taxon>Ecdysozoa</taxon>
        <taxon>Arthropoda</taxon>
        <taxon>Chelicerata</taxon>
        <taxon>Arachnida</taxon>
        <taxon>Araneae</taxon>
        <taxon>Araneomorphae</taxon>
        <taxon>Entelegynae</taxon>
        <taxon>Araneoidea</taxon>
        <taxon>Araneidae</taxon>
        <taxon>Caerostris</taxon>
    </lineage>
</organism>
<dbReference type="AlphaFoldDB" id="A0AAV4QD39"/>